<dbReference type="Pfam" id="PF02298">
    <property type="entry name" value="Cu_bind_like"/>
    <property type="match status" value="1"/>
</dbReference>
<dbReference type="Proteomes" id="UP000289738">
    <property type="component" value="Chromosome B06"/>
</dbReference>
<evidence type="ECO:0000256" key="1">
    <source>
        <dbReference type="ARBA" id="ARBA00004479"/>
    </source>
</evidence>
<evidence type="ECO:0000313" key="15">
    <source>
        <dbReference type="EMBL" id="RYR04427.1"/>
    </source>
</evidence>
<dbReference type="GO" id="GO:0046872">
    <property type="term" value="F:metal ion binding"/>
    <property type="evidence" value="ECO:0007669"/>
    <property type="project" value="UniProtKB-KW"/>
</dbReference>
<proteinExistence type="predicted"/>
<keyword evidence="4" id="KW-0479">Metal-binding</keyword>
<dbReference type="STRING" id="3818.A0A444YR80"/>
<keyword evidence="2" id="KW-0813">Transport</keyword>
<keyword evidence="7 12" id="KW-1133">Transmembrane helix</keyword>
<dbReference type="OrthoDB" id="687943at2759"/>
<sequence>MAAAFVGRVAFFAISMVLLSSFATATDFFVGDNDGWKLEYNYTKWAQDKVFHVGDVLVFKYNNESHNVLKVNATSFKDCVTSDPLETFRSGHDWISLQSPGKKWYICGIAGHCADHQMKLVINVLADGPAPAPTSSSHSLLSSLAVMVAAAMIAVAAIFA</sequence>
<evidence type="ECO:0000256" key="11">
    <source>
        <dbReference type="ARBA" id="ARBA00023180"/>
    </source>
</evidence>
<dbReference type="SMR" id="A0A444YR80"/>
<dbReference type="AlphaFoldDB" id="A0A444YR80"/>
<dbReference type="InterPro" id="IPR008972">
    <property type="entry name" value="Cupredoxin"/>
</dbReference>
<dbReference type="PANTHER" id="PTHR33021:SF408">
    <property type="entry name" value="PHYTOCYANIN DOMAIN-CONTAINING PROTEIN"/>
    <property type="match status" value="1"/>
</dbReference>
<dbReference type="CDD" id="cd04216">
    <property type="entry name" value="Phytocyanin"/>
    <property type="match status" value="1"/>
</dbReference>
<dbReference type="InterPro" id="IPR003245">
    <property type="entry name" value="Phytocyanin_dom"/>
</dbReference>
<protein>
    <recommendedName>
        <fullName evidence="14">Phytocyanin domain-containing protein</fullName>
    </recommendedName>
</protein>
<evidence type="ECO:0000256" key="8">
    <source>
        <dbReference type="ARBA" id="ARBA00023008"/>
    </source>
</evidence>
<comment type="subcellular location">
    <subcellularLocation>
        <location evidence="1">Membrane</location>
        <topology evidence="1">Single-pass type I membrane protein</topology>
    </subcellularLocation>
</comment>
<evidence type="ECO:0000256" key="3">
    <source>
        <dbReference type="ARBA" id="ARBA00022692"/>
    </source>
</evidence>
<accession>A0A444YR80</accession>
<dbReference type="PANTHER" id="PTHR33021">
    <property type="entry name" value="BLUE COPPER PROTEIN"/>
    <property type="match status" value="1"/>
</dbReference>
<keyword evidence="11" id="KW-0325">Glycoprotein</keyword>
<dbReference type="GO" id="GO:0005886">
    <property type="term" value="C:plasma membrane"/>
    <property type="evidence" value="ECO:0007669"/>
    <property type="project" value="TreeGrafter"/>
</dbReference>
<dbReference type="EMBL" id="SDMP01000016">
    <property type="protein sequence ID" value="RYR04427.1"/>
    <property type="molecule type" value="Genomic_DNA"/>
</dbReference>
<keyword evidence="6" id="KW-0249">Electron transport</keyword>
<evidence type="ECO:0000256" key="6">
    <source>
        <dbReference type="ARBA" id="ARBA00022982"/>
    </source>
</evidence>
<evidence type="ECO:0000256" key="2">
    <source>
        <dbReference type="ARBA" id="ARBA00022448"/>
    </source>
</evidence>
<dbReference type="FunFam" id="2.60.40.420:FF:000067">
    <property type="entry name" value="Cupredoxin superfamily protein"/>
    <property type="match status" value="1"/>
</dbReference>
<reference evidence="15 16" key="1">
    <citation type="submission" date="2019-01" db="EMBL/GenBank/DDBJ databases">
        <title>Sequencing of cultivated peanut Arachis hypogaea provides insights into genome evolution and oil improvement.</title>
        <authorList>
            <person name="Chen X."/>
        </authorList>
    </citation>
    <scope>NUCLEOTIDE SEQUENCE [LARGE SCALE GENOMIC DNA]</scope>
    <source>
        <strain evidence="16">cv. Fuhuasheng</strain>
        <tissue evidence="15">Leaves</tissue>
    </source>
</reference>
<evidence type="ECO:0000256" key="5">
    <source>
        <dbReference type="ARBA" id="ARBA00022729"/>
    </source>
</evidence>
<dbReference type="GO" id="GO:0009055">
    <property type="term" value="F:electron transfer activity"/>
    <property type="evidence" value="ECO:0007669"/>
    <property type="project" value="InterPro"/>
</dbReference>
<evidence type="ECO:0000256" key="7">
    <source>
        <dbReference type="ARBA" id="ARBA00022989"/>
    </source>
</evidence>
<feature type="chain" id="PRO_5019221231" description="Phytocyanin domain-containing protein" evidence="13">
    <location>
        <begin position="26"/>
        <end position="160"/>
    </location>
</feature>
<dbReference type="Gramene" id="arahy.Tifrunner.gnm2.ann2.Ah16g367700.1">
    <property type="protein sequence ID" value="arahy.Tifrunner.gnm2.ann2.Ah16g367700.1-CDS"/>
    <property type="gene ID" value="arahy.Tifrunner.gnm2.ann2.Ah16g367700"/>
</dbReference>
<evidence type="ECO:0000256" key="10">
    <source>
        <dbReference type="ARBA" id="ARBA00023157"/>
    </source>
</evidence>
<comment type="caution">
    <text evidence="15">The sequence shown here is derived from an EMBL/GenBank/DDBJ whole genome shotgun (WGS) entry which is preliminary data.</text>
</comment>
<keyword evidence="5 13" id="KW-0732">Signal</keyword>
<dbReference type="Gene3D" id="2.60.40.420">
    <property type="entry name" value="Cupredoxins - blue copper proteins"/>
    <property type="match status" value="1"/>
</dbReference>
<dbReference type="InterPro" id="IPR039391">
    <property type="entry name" value="Phytocyanin-like"/>
</dbReference>
<keyword evidence="8" id="KW-0186">Copper</keyword>
<feature type="domain" description="Phytocyanin" evidence="14">
    <location>
        <begin position="26"/>
        <end position="126"/>
    </location>
</feature>
<evidence type="ECO:0000256" key="12">
    <source>
        <dbReference type="SAM" id="Phobius"/>
    </source>
</evidence>
<organism evidence="15 16">
    <name type="scientific">Arachis hypogaea</name>
    <name type="common">Peanut</name>
    <dbReference type="NCBI Taxonomy" id="3818"/>
    <lineage>
        <taxon>Eukaryota</taxon>
        <taxon>Viridiplantae</taxon>
        <taxon>Streptophyta</taxon>
        <taxon>Embryophyta</taxon>
        <taxon>Tracheophyta</taxon>
        <taxon>Spermatophyta</taxon>
        <taxon>Magnoliopsida</taxon>
        <taxon>eudicotyledons</taxon>
        <taxon>Gunneridae</taxon>
        <taxon>Pentapetalae</taxon>
        <taxon>rosids</taxon>
        <taxon>fabids</taxon>
        <taxon>Fabales</taxon>
        <taxon>Fabaceae</taxon>
        <taxon>Papilionoideae</taxon>
        <taxon>50 kb inversion clade</taxon>
        <taxon>dalbergioids sensu lato</taxon>
        <taxon>Dalbergieae</taxon>
        <taxon>Pterocarpus clade</taxon>
        <taxon>Arachis</taxon>
    </lineage>
</organism>
<keyword evidence="16" id="KW-1185">Reference proteome</keyword>
<keyword evidence="10" id="KW-1015">Disulfide bond</keyword>
<evidence type="ECO:0000313" key="16">
    <source>
        <dbReference type="Proteomes" id="UP000289738"/>
    </source>
</evidence>
<keyword evidence="3 12" id="KW-0812">Transmembrane</keyword>
<evidence type="ECO:0000259" key="14">
    <source>
        <dbReference type="PROSITE" id="PS51485"/>
    </source>
</evidence>
<gene>
    <name evidence="15" type="ORF">Ahy_B06g084151</name>
</gene>
<dbReference type="SUPFAM" id="SSF49503">
    <property type="entry name" value="Cupredoxins"/>
    <property type="match status" value="1"/>
</dbReference>
<evidence type="ECO:0000256" key="4">
    <source>
        <dbReference type="ARBA" id="ARBA00022723"/>
    </source>
</evidence>
<evidence type="ECO:0000256" key="13">
    <source>
        <dbReference type="SAM" id="SignalP"/>
    </source>
</evidence>
<evidence type="ECO:0000256" key="9">
    <source>
        <dbReference type="ARBA" id="ARBA00023136"/>
    </source>
</evidence>
<keyword evidence="9 12" id="KW-0472">Membrane</keyword>
<feature type="signal peptide" evidence="13">
    <location>
        <begin position="1"/>
        <end position="25"/>
    </location>
</feature>
<feature type="transmembrane region" description="Helical" evidence="12">
    <location>
        <begin position="140"/>
        <end position="159"/>
    </location>
</feature>
<name>A0A444YR80_ARAHY</name>
<dbReference type="PROSITE" id="PS51485">
    <property type="entry name" value="PHYTOCYANIN"/>
    <property type="match status" value="1"/>
</dbReference>
<dbReference type="GO" id="GO:0009610">
    <property type="term" value="P:response to symbiotic fungus"/>
    <property type="evidence" value="ECO:0007669"/>
    <property type="project" value="UniProtKB-ARBA"/>
</dbReference>